<name>A0ABS0U0B8_9GAMM</name>
<dbReference type="Proteomes" id="UP000696184">
    <property type="component" value="Unassembled WGS sequence"/>
</dbReference>
<gene>
    <name evidence="1" type="ORF">H8A87_00720</name>
</gene>
<reference evidence="1 2" key="1">
    <citation type="submission" date="2020-08" db="EMBL/GenBank/DDBJ databases">
        <title>Description of Xenorhabdus lircayensis sp. nov., the symbiotic bacterium associated with the entomopathogenic nematode Steirnernema unicornum.</title>
        <authorList>
            <person name="Castaneda-Alvarez C."/>
            <person name="Prodan S."/>
            <person name="Zamorano A."/>
            <person name="San-Blas E."/>
            <person name="Aballay E."/>
        </authorList>
    </citation>
    <scope>NUCLEOTIDE SEQUENCE [LARGE SCALE GENOMIC DNA]</scope>
    <source>
        <strain evidence="1 2">VLS</strain>
    </source>
</reference>
<proteinExistence type="predicted"/>
<organism evidence="1 2">
    <name type="scientific">Xenorhabdus lircayensis</name>
    <dbReference type="NCBI Taxonomy" id="2763499"/>
    <lineage>
        <taxon>Bacteria</taxon>
        <taxon>Pseudomonadati</taxon>
        <taxon>Pseudomonadota</taxon>
        <taxon>Gammaproteobacteria</taxon>
        <taxon>Enterobacterales</taxon>
        <taxon>Morganellaceae</taxon>
        <taxon>Xenorhabdus</taxon>
    </lineage>
</organism>
<dbReference type="EMBL" id="JACOII010000006">
    <property type="protein sequence ID" value="MBI6547316.1"/>
    <property type="molecule type" value="Genomic_DNA"/>
</dbReference>
<keyword evidence="2" id="KW-1185">Reference proteome</keyword>
<dbReference type="RefSeq" id="WP_198688120.1">
    <property type="nucleotide sequence ID" value="NZ_CAWPUD010000060.1"/>
</dbReference>
<protein>
    <submittedName>
        <fullName evidence="1">Uncharacterized protein</fullName>
    </submittedName>
</protein>
<comment type="caution">
    <text evidence="1">The sequence shown here is derived from an EMBL/GenBank/DDBJ whole genome shotgun (WGS) entry which is preliminary data.</text>
</comment>
<sequence length="112" mass="13036">MGFTDVSEPRLTIGNYSRAFIPTPTEPEIKTGKNTRDKKVIYQTRNEISAPSLDTYMKEIRKIRISDYKGNITFILTDYPHITTIDQYINNILPVIEHIPETDPNWILKLPR</sequence>
<evidence type="ECO:0000313" key="2">
    <source>
        <dbReference type="Proteomes" id="UP000696184"/>
    </source>
</evidence>
<accession>A0ABS0U0B8</accession>
<evidence type="ECO:0000313" key="1">
    <source>
        <dbReference type="EMBL" id="MBI6547316.1"/>
    </source>
</evidence>